<proteinExistence type="predicted"/>
<dbReference type="SUPFAM" id="SSF51905">
    <property type="entry name" value="FAD/NAD(P)-binding domain"/>
    <property type="match status" value="2"/>
</dbReference>
<dbReference type="Proteomes" id="UP001183794">
    <property type="component" value="Unassembled WGS sequence"/>
</dbReference>
<name>A0ABU2B4B0_9MICC</name>
<evidence type="ECO:0000313" key="2">
    <source>
        <dbReference type="EMBL" id="MDR7348432.1"/>
    </source>
</evidence>
<accession>A0ABU2B4B0</accession>
<dbReference type="InterPro" id="IPR036188">
    <property type="entry name" value="FAD/NAD-bd_sf"/>
</dbReference>
<keyword evidence="3" id="KW-1185">Reference proteome</keyword>
<reference evidence="2 3" key="1">
    <citation type="submission" date="2023-07" db="EMBL/GenBank/DDBJ databases">
        <title>Sequencing the genomes of 1000 actinobacteria strains.</title>
        <authorList>
            <person name="Klenk H.-P."/>
        </authorList>
    </citation>
    <scope>NUCLEOTIDE SEQUENCE [LARGE SCALE GENOMIC DNA]</scope>
    <source>
        <strain evidence="2 3">DSM 22966</strain>
    </source>
</reference>
<evidence type="ECO:0000313" key="3">
    <source>
        <dbReference type="Proteomes" id="UP001183794"/>
    </source>
</evidence>
<keyword evidence="1" id="KW-1133">Transmembrane helix</keyword>
<feature type="transmembrane region" description="Helical" evidence="1">
    <location>
        <begin position="6"/>
        <end position="24"/>
    </location>
</feature>
<comment type="caution">
    <text evidence="2">The sequence shown here is derived from an EMBL/GenBank/DDBJ whole genome shotgun (WGS) entry which is preliminary data.</text>
</comment>
<dbReference type="RefSeq" id="WP_310175619.1">
    <property type="nucleotide sequence ID" value="NZ_BAABHE010000002.1"/>
</dbReference>
<protein>
    <submittedName>
        <fullName evidence="2">Cation diffusion facilitator CzcD-associated flavoprotein CzcO</fullName>
    </submittedName>
</protein>
<keyword evidence="1" id="KW-0812">Transmembrane</keyword>
<dbReference type="PANTHER" id="PTHR42877:SF4">
    <property type="entry name" value="FAD_NAD(P)-BINDING DOMAIN-CONTAINING PROTEIN-RELATED"/>
    <property type="match status" value="1"/>
</dbReference>
<sequence length="494" mass="55372">MTSNHTPILIIGAGVAGIATGTMLRRRGITDFTIIDRGETFGGTWRDNVYPGVECDVQSHLYSFSFRHNPRWSKTYAGGAEINDYLVTVAQEEGLAENTVFNRSVLEVRWNTGTQTWIVTTDHETYEANYVVTATGSLAEPKMPKIPGIEGFEGDLMHSAMWDSSIDLKGKRVAVIGTGASAIQVVPAIANDVESLTVFQRTPPWIVPRVDIKYSEAQKRMWESLPETLEEYRQFLFWLHETRFPERARAQAAIDRMTGIANAHRENQIQDPELREMTRPTYAIGCKRILNSNDWYPTLQRENVELVPYAAEKMTETGIIDAAGAERDFDVIIVCTGYDTEGLPITRIIHGEDDTRLSDLWAEEGARAYGGMSVDGFPNFFFVNGPHVGLGFGSIIFMIETQAGHVADALRFAMDSDTPTIRVRPDRQRSFTDFLDERAARTVWLTGGCDSFYLGDGTGRLTSLWPDFMTRFADDFGTFNVDDYVLEPSKYAVA</sequence>
<evidence type="ECO:0000256" key="1">
    <source>
        <dbReference type="SAM" id="Phobius"/>
    </source>
</evidence>
<dbReference type="PANTHER" id="PTHR42877">
    <property type="entry name" value="L-ORNITHINE N(5)-MONOOXYGENASE-RELATED"/>
    <property type="match status" value="1"/>
</dbReference>
<gene>
    <name evidence="2" type="ORF">J2S62_002689</name>
</gene>
<dbReference type="EMBL" id="JAVDYJ010000001">
    <property type="protein sequence ID" value="MDR7348432.1"/>
    <property type="molecule type" value="Genomic_DNA"/>
</dbReference>
<dbReference type="Gene3D" id="3.50.50.60">
    <property type="entry name" value="FAD/NAD(P)-binding domain"/>
    <property type="match status" value="2"/>
</dbReference>
<dbReference type="Pfam" id="PF13738">
    <property type="entry name" value="Pyr_redox_3"/>
    <property type="match status" value="1"/>
</dbReference>
<dbReference type="PRINTS" id="PR00469">
    <property type="entry name" value="PNDRDTASEII"/>
</dbReference>
<dbReference type="InterPro" id="IPR051209">
    <property type="entry name" value="FAD-bind_Monooxygenase_sf"/>
</dbReference>
<keyword evidence="1" id="KW-0472">Membrane</keyword>
<organism evidence="2 3">
    <name type="scientific">Enteractinococcus fodinae</name>
    <dbReference type="NCBI Taxonomy" id="684663"/>
    <lineage>
        <taxon>Bacteria</taxon>
        <taxon>Bacillati</taxon>
        <taxon>Actinomycetota</taxon>
        <taxon>Actinomycetes</taxon>
        <taxon>Micrococcales</taxon>
        <taxon>Micrococcaceae</taxon>
    </lineage>
</organism>